<comment type="caution">
    <text evidence="1">The sequence shown here is derived from an EMBL/GenBank/DDBJ whole genome shotgun (WGS) entry which is preliminary data.</text>
</comment>
<dbReference type="EMBL" id="AXCY01000162">
    <property type="protein sequence ID" value="KGM08752.1"/>
    <property type="molecule type" value="Genomic_DNA"/>
</dbReference>
<gene>
    <name evidence="1" type="ORF">N868_06415</name>
</gene>
<reference evidence="1 2" key="2">
    <citation type="journal article" date="2015" name="Stand. Genomic Sci.">
        <title>Draft genome sequence of Cellulomonas carbonis T26(T) and comparative analysis of six Cellulomonas genomes.</title>
        <authorList>
            <person name="Zhuang W."/>
            <person name="Zhang S."/>
            <person name="Xia X."/>
            <person name="Wang G."/>
        </authorList>
    </citation>
    <scope>NUCLEOTIDE SEQUENCE [LARGE SCALE GENOMIC DNA]</scope>
    <source>
        <strain evidence="1 2">T26</strain>
    </source>
</reference>
<name>A0A0A0BM66_9CELL</name>
<proteinExistence type="predicted"/>
<accession>A0A0A0BM66</accession>
<dbReference type="OrthoDB" id="2857727at2"/>
<sequence>MASIFDEWDATVNGDFLNEVQGSIDNKVPYGVYECSLETCEMALTKEKRKPMLKMAFKMVEGNRNIFVNRVLEKPFQIALAVNLLKSLGTDVEIRFESYSQFAELCHQVFEDAKKLKLTFEVDYRENKGYDEVSVTNVFEN</sequence>
<dbReference type="Proteomes" id="UP000029839">
    <property type="component" value="Unassembled WGS sequence"/>
</dbReference>
<evidence type="ECO:0000313" key="1">
    <source>
        <dbReference type="EMBL" id="KGM08752.1"/>
    </source>
</evidence>
<protein>
    <submittedName>
        <fullName evidence="1">Uncharacterized protein</fullName>
    </submittedName>
</protein>
<organism evidence="1 2">
    <name type="scientific">Cellulomonas carbonis T26</name>
    <dbReference type="NCBI Taxonomy" id="947969"/>
    <lineage>
        <taxon>Bacteria</taxon>
        <taxon>Bacillati</taxon>
        <taxon>Actinomycetota</taxon>
        <taxon>Actinomycetes</taxon>
        <taxon>Micrococcales</taxon>
        <taxon>Cellulomonadaceae</taxon>
        <taxon>Cellulomonas</taxon>
    </lineage>
</organism>
<keyword evidence="2" id="KW-1185">Reference proteome</keyword>
<reference evidence="1 2" key="1">
    <citation type="submission" date="2013-08" db="EMBL/GenBank/DDBJ databases">
        <title>Genome sequencing of Cellulomonas carbonis T26.</title>
        <authorList>
            <person name="Chen F."/>
            <person name="Li Y."/>
            <person name="Wang G."/>
        </authorList>
    </citation>
    <scope>NUCLEOTIDE SEQUENCE [LARGE SCALE GENOMIC DNA]</scope>
    <source>
        <strain evidence="1 2">T26</strain>
    </source>
</reference>
<dbReference type="AlphaFoldDB" id="A0A0A0BM66"/>
<dbReference type="RefSeq" id="WP_043610121.1">
    <property type="nucleotide sequence ID" value="NZ_AXCY01000162.1"/>
</dbReference>
<evidence type="ECO:0000313" key="2">
    <source>
        <dbReference type="Proteomes" id="UP000029839"/>
    </source>
</evidence>